<name>A0A382I4I7_9ZZZZ</name>
<dbReference type="PROSITE" id="PS51178">
    <property type="entry name" value="PASTA"/>
    <property type="match status" value="1"/>
</dbReference>
<reference evidence="4" key="1">
    <citation type="submission" date="2018-05" db="EMBL/GenBank/DDBJ databases">
        <authorList>
            <person name="Lanie J.A."/>
            <person name="Ng W.-L."/>
            <person name="Kazmierczak K.M."/>
            <person name="Andrzejewski T.M."/>
            <person name="Davidsen T.M."/>
            <person name="Wayne K.J."/>
            <person name="Tettelin H."/>
            <person name="Glass J.I."/>
            <person name="Rusch D."/>
            <person name="Podicherti R."/>
            <person name="Tsui H.-C.T."/>
            <person name="Winkler M.E."/>
        </authorList>
    </citation>
    <scope>NUCLEOTIDE SEQUENCE</scope>
</reference>
<dbReference type="PANTHER" id="PTHR30627:SF1">
    <property type="entry name" value="PEPTIDOGLYCAN D,D-TRANSPEPTIDASE FTSI"/>
    <property type="match status" value="1"/>
</dbReference>
<dbReference type="GO" id="GO:0008658">
    <property type="term" value="F:penicillin binding"/>
    <property type="evidence" value="ECO:0007669"/>
    <property type="project" value="InterPro"/>
</dbReference>
<evidence type="ECO:0000259" key="3">
    <source>
        <dbReference type="PROSITE" id="PS51178"/>
    </source>
</evidence>
<dbReference type="GO" id="GO:0005886">
    <property type="term" value="C:plasma membrane"/>
    <property type="evidence" value="ECO:0007669"/>
    <property type="project" value="TreeGrafter"/>
</dbReference>
<organism evidence="4">
    <name type="scientific">marine metagenome</name>
    <dbReference type="NCBI Taxonomy" id="408172"/>
    <lineage>
        <taxon>unclassified sequences</taxon>
        <taxon>metagenomes</taxon>
        <taxon>ecological metagenomes</taxon>
    </lineage>
</organism>
<dbReference type="InterPro" id="IPR005543">
    <property type="entry name" value="PASTA_dom"/>
</dbReference>
<evidence type="ECO:0000256" key="2">
    <source>
        <dbReference type="ARBA" id="ARBA00023136"/>
    </source>
</evidence>
<evidence type="ECO:0000256" key="1">
    <source>
        <dbReference type="ARBA" id="ARBA00004370"/>
    </source>
</evidence>
<dbReference type="AlphaFoldDB" id="A0A382I4I7"/>
<sequence length="324" mass="34253">NIGMVKLARTLRRAEFYEALRAFGFGTRTGAGLPAESAGLLHQAREWSERSLETIAIGQEISVTAVQLVQAFGAIANGGVLMAPRLLSEVRGADGQLLRRTEPQRVRRVVSHETANRLQEMMRGVVLEGTGRKAAIAGIGVAGKTGTAQRALPGGGGYAEDEYVSSFVGFLPTSGEARYICFVVVENPRIGKYGGTVAAPVFRRTMERVLALDGSLSPTVSEPAVAAISSAADVMPDLRGLSSTRARVQAARRGLALRLEGEGELVIAQTPAPHAVRGAGDVIVCRLGEAGDFPLTVSLRGTPLRQAVLVRKLGMHRQLAALVP</sequence>
<dbReference type="SUPFAM" id="SSF54184">
    <property type="entry name" value="Penicillin-binding protein 2x (pbp-2x), c-terminal domain"/>
    <property type="match status" value="1"/>
</dbReference>
<protein>
    <recommendedName>
        <fullName evidence="3">PASTA domain-containing protein</fullName>
    </recommendedName>
</protein>
<dbReference type="EMBL" id="UINC01065011">
    <property type="protein sequence ID" value="SVB94232.1"/>
    <property type="molecule type" value="Genomic_DNA"/>
</dbReference>
<proteinExistence type="predicted"/>
<gene>
    <name evidence="4" type="ORF">METZ01_LOCUS247086</name>
</gene>
<comment type="subcellular location">
    <subcellularLocation>
        <location evidence="1">Membrane</location>
    </subcellularLocation>
</comment>
<dbReference type="Pfam" id="PF00905">
    <property type="entry name" value="Transpeptidase"/>
    <property type="match status" value="1"/>
</dbReference>
<dbReference type="Gene3D" id="3.40.710.10">
    <property type="entry name" value="DD-peptidase/beta-lactamase superfamily"/>
    <property type="match status" value="1"/>
</dbReference>
<feature type="non-terminal residue" evidence="4">
    <location>
        <position position="1"/>
    </location>
</feature>
<evidence type="ECO:0000313" key="4">
    <source>
        <dbReference type="EMBL" id="SVB94232.1"/>
    </source>
</evidence>
<dbReference type="InterPro" id="IPR050515">
    <property type="entry name" value="Beta-lactam/transpept"/>
</dbReference>
<dbReference type="SUPFAM" id="SSF56601">
    <property type="entry name" value="beta-lactamase/transpeptidase-like"/>
    <property type="match status" value="1"/>
</dbReference>
<dbReference type="GO" id="GO:0071555">
    <property type="term" value="P:cell wall organization"/>
    <property type="evidence" value="ECO:0007669"/>
    <property type="project" value="TreeGrafter"/>
</dbReference>
<dbReference type="InterPro" id="IPR001460">
    <property type="entry name" value="PCN-bd_Tpept"/>
</dbReference>
<accession>A0A382I4I7</accession>
<dbReference type="InterPro" id="IPR012338">
    <property type="entry name" value="Beta-lactam/transpept-like"/>
</dbReference>
<feature type="domain" description="PASTA" evidence="3">
    <location>
        <begin position="229"/>
        <end position="289"/>
    </location>
</feature>
<keyword evidence="2" id="KW-0472">Membrane</keyword>
<dbReference type="PANTHER" id="PTHR30627">
    <property type="entry name" value="PEPTIDOGLYCAN D,D-TRANSPEPTIDASE"/>
    <property type="match status" value="1"/>
</dbReference>